<keyword evidence="1" id="KW-0175">Coiled coil</keyword>
<evidence type="ECO:0000256" key="2">
    <source>
        <dbReference type="SAM" id="MobiDB-lite"/>
    </source>
</evidence>
<dbReference type="OrthoDB" id="5080239at2759"/>
<dbReference type="EMBL" id="CAUH01005198">
    <property type="protein sequence ID" value="CCU81581.1"/>
    <property type="molecule type" value="Genomic_DNA"/>
</dbReference>
<evidence type="ECO:0000256" key="1">
    <source>
        <dbReference type="SAM" id="Coils"/>
    </source>
</evidence>
<accession>N1JLX3</accession>
<dbReference type="InterPro" id="IPR013103">
    <property type="entry name" value="RVT_2"/>
</dbReference>
<reference evidence="4 5" key="1">
    <citation type="journal article" date="2010" name="Science">
        <title>Genome expansion and gene loss in powdery mildew fungi reveal tradeoffs in extreme parasitism.</title>
        <authorList>
            <person name="Spanu P.D."/>
            <person name="Abbott J.C."/>
            <person name="Amselem J."/>
            <person name="Burgis T.A."/>
            <person name="Soanes D.M."/>
            <person name="Stueber K."/>
            <person name="Ver Loren van Themaat E."/>
            <person name="Brown J.K.M."/>
            <person name="Butcher S.A."/>
            <person name="Gurr S.J."/>
            <person name="Lebrun M.-H."/>
            <person name="Ridout C.J."/>
            <person name="Schulze-Lefert P."/>
            <person name="Talbot N.J."/>
            <person name="Ahmadinejad N."/>
            <person name="Ametz C."/>
            <person name="Barton G.R."/>
            <person name="Benjdia M."/>
            <person name="Bidzinski P."/>
            <person name="Bindschedler L.V."/>
            <person name="Both M."/>
            <person name="Brewer M.T."/>
            <person name="Cadle-Davidson L."/>
            <person name="Cadle-Davidson M.M."/>
            <person name="Collemare J."/>
            <person name="Cramer R."/>
            <person name="Frenkel O."/>
            <person name="Godfrey D."/>
            <person name="Harriman J."/>
            <person name="Hoede C."/>
            <person name="King B.C."/>
            <person name="Klages S."/>
            <person name="Kleemann J."/>
            <person name="Knoll D."/>
            <person name="Koti P.S."/>
            <person name="Kreplak J."/>
            <person name="Lopez-Ruiz F.J."/>
            <person name="Lu X."/>
            <person name="Maekawa T."/>
            <person name="Mahanil S."/>
            <person name="Micali C."/>
            <person name="Milgroom M.G."/>
            <person name="Montana G."/>
            <person name="Noir S."/>
            <person name="O'Connell R.J."/>
            <person name="Oberhaensli S."/>
            <person name="Parlange F."/>
            <person name="Pedersen C."/>
            <person name="Quesneville H."/>
            <person name="Reinhardt R."/>
            <person name="Rott M."/>
            <person name="Sacristan S."/>
            <person name="Schmidt S.M."/>
            <person name="Schoen M."/>
            <person name="Skamnioti P."/>
            <person name="Sommer H."/>
            <person name="Stephens A."/>
            <person name="Takahara H."/>
            <person name="Thordal-Christensen H."/>
            <person name="Vigouroux M."/>
            <person name="Wessling R."/>
            <person name="Wicker T."/>
            <person name="Panstruga R."/>
        </authorList>
    </citation>
    <scope>NUCLEOTIDE SEQUENCE [LARGE SCALE GENOMIC DNA]</scope>
    <source>
        <strain evidence="4">DH14</strain>
    </source>
</reference>
<feature type="domain" description="Reverse transcriptase Ty1/copia-type" evidence="3">
    <location>
        <begin position="67"/>
        <end position="216"/>
    </location>
</feature>
<proteinExistence type="predicted"/>
<feature type="region of interest" description="Disordered" evidence="2">
    <location>
        <begin position="588"/>
        <end position="611"/>
    </location>
</feature>
<evidence type="ECO:0000313" key="5">
    <source>
        <dbReference type="Proteomes" id="UP000015441"/>
    </source>
</evidence>
<evidence type="ECO:0000313" key="4">
    <source>
        <dbReference type="EMBL" id="CCU81581.1"/>
    </source>
</evidence>
<dbReference type="CDD" id="cd09272">
    <property type="entry name" value="RNase_HI_RT_Ty1"/>
    <property type="match status" value="1"/>
</dbReference>
<dbReference type="AlphaFoldDB" id="N1JLX3"/>
<dbReference type="InterPro" id="IPR043502">
    <property type="entry name" value="DNA/RNA_pol_sf"/>
</dbReference>
<evidence type="ECO:0000259" key="3">
    <source>
        <dbReference type="Pfam" id="PF07727"/>
    </source>
</evidence>
<dbReference type="PANTHER" id="PTHR11439:SF483">
    <property type="entry name" value="PEPTIDE SYNTHASE GLIP-LIKE, PUTATIVE (AFU_ORTHOLOGUE AFUA_3G12920)-RELATED"/>
    <property type="match status" value="1"/>
</dbReference>
<sequence>MAPIRTVGPTDDQGFTLVTSKKAEGLKRGPGRPRKVVEVPVAPIIASTAAPPSGPTLRALRRPTPSEEEIYLSAPQGIVIERGKALRALKSLFGLKQPSRDWNQLLKQFLVECKFSQSRADPCLYVNAKMEIWLLVYVDDIAAASYHATSLEWFYEKLSYRFNAKNLGEISKILGVRITRERKTRTICLDQEQYISGVLDRFGITKEKHKPKLIPVVDYEHLRPGKEKDESIDPNEFSQAIASLMYAMIFTRPDIAFVLGRLSQFMKAPVNHHGYALKNLMRYLKSTIKQKLRFGPESNHAENFTIYTDADWASDKVDRKSISGGVGMFYGGPFSWASKKQNSVSTSTAESEYISQAMYAKQGQWAALVFKDMLFPEYISPNRKTVQMFGDNQGALALVKNPYLHERSKHIDICYHFIRDLAENKRLQVHYISTSQMVADGMTKPLTRIAFQRFKRQMGLLDIDRKIEEATCSEGDSQHKAIFEIRIFESSTFPPLPPSRARRIQSNNCARVTGIFIMPPVRKKRPNAKLDNTRVHPRALEQLPGLAQSLKCAEMSKVPIKGKEKALPAVTEPDTDMIGSVETIEKISQPPSVPHGIGESSKSPPTAPKLSENAAPIAASNSTSQPKAATKAECPPELRPIFEAEQRRAAETAANLALCSAAISGVEATLLPLTNGSNRQFVDSMRVYLRAAIAQYMATGPASTPPVLPPRPANPLPRALDARSTPIPAVPALPIKSTWATVARNGLRQKAVLTAKAMPRPTAKAQLKETPKAKVDKRLFLRLEKDHPWRQLSTSSVRTKLEYKFSYFSQQITSLHRVRTGFAMLAKNDTLRQEMLDASSKLASENVKLEASSDLIALQIPNVPVSIVTVHGPRAVDAGWVSAKILSTTGAFPIQVRPHGTCRPGAPYQNWHALFSRDCAPRAGFRIFDESGMATIHKPRRQIEQCKRCLGFHATRGCSRTPACWNCGSNMHSEAECKALTKCRNCGGPHRSDYRDCQVRPRKSGPVNKEQLARIRHLEQGKFTAAARARAAAKKAEEAIVAAAKDVAMAEATGFGMLGSEEEV</sequence>
<dbReference type="HOGENOM" id="CLU_288683_0_0_1"/>
<dbReference type="PANTHER" id="PTHR11439">
    <property type="entry name" value="GAG-POL-RELATED RETROTRANSPOSON"/>
    <property type="match status" value="1"/>
</dbReference>
<keyword evidence="5" id="KW-1185">Reference proteome</keyword>
<dbReference type="Pfam" id="PF07727">
    <property type="entry name" value="RVT_2"/>
    <property type="match status" value="1"/>
</dbReference>
<dbReference type="Proteomes" id="UP000015441">
    <property type="component" value="Unassembled WGS sequence"/>
</dbReference>
<dbReference type="SUPFAM" id="SSF56672">
    <property type="entry name" value="DNA/RNA polymerases"/>
    <property type="match status" value="1"/>
</dbReference>
<protein>
    <submittedName>
        <fullName evidence="4">EKA-like protein</fullName>
    </submittedName>
</protein>
<name>N1JLX3_BLUG1</name>
<feature type="coiled-coil region" evidence="1">
    <location>
        <begin position="1026"/>
        <end position="1053"/>
    </location>
</feature>
<gene>
    <name evidence="4" type="ORF">BGHDH14_bgh06830</name>
</gene>
<dbReference type="STRING" id="546991.N1JLX3"/>
<dbReference type="eggNOG" id="KOG0017">
    <property type="taxonomic scope" value="Eukaryota"/>
</dbReference>
<organism evidence="4 5">
    <name type="scientific">Blumeria graminis f. sp. hordei (strain DH14)</name>
    <name type="common">Barley powdery mildew</name>
    <name type="synonym">Oidium monilioides f. sp. hordei</name>
    <dbReference type="NCBI Taxonomy" id="546991"/>
    <lineage>
        <taxon>Eukaryota</taxon>
        <taxon>Fungi</taxon>
        <taxon>Dikarya</taxon>
        <taxon>Ascomycota</taxon>
        <taxon>Pezizomycotina</taxon>
        <taxon>Leotiomycetes</taxon>
        <taxon>Erysiphales</taxon>
        <taxon>Erysiphaceae</taxon>
        <taxon>Blumeria</taxon>
        <taxon>Blumeria hordei</taxon>
    </lineage>
</organism>
<dbReference type="InParanoid" id="N1JLX3"/>
<comment type="caution">
    <text evidence="4">The sequence shown here is derived from an EMBL/GenBank/DDBJ whole genome shotgun (WGS) entry which is preliminary data.</text>
</comment>